<feature type="compositionally biased region" description="Low complexity" evidence="1">
    <location>
        <begin position="530"/>
        <end position="546"/>
    </location>
</feature>
<feature type="compositionally biased region" description="Low complexity" evidence="1">
    <location>
        <begin position="77"/>
        <end position="97"/>
    </location>
</feature>
<feature type="compositionally biased region" description="Gly residues" evidence="1">
    <location>
        <begin position="228"/>
        <end position="276"/>
    </location>
</feature>
<feature type="compositionally biased region" description="Polar residues" evidence="1">
    <location>
        <begin position="346"/>
        <end position="364"/>
    </location>
</feature>
<sequence length="1073" mass="114682">MNKNPFVAQPSYTPAPPLPPGPPPPQPTQPDYSAYWAAVQQQQQAPAASYPQQWQSQAPRPTPEQNALYANYGYGAQWQRQQQQQPQPPQQFHAPPSVVQPPPAPGYNPYQPAVNYAQPYIPQAPQAMTQAPYNAIPRPLQPPSQPMFTPHIPPQPVPPMQPHQQRHGSHASPQHQPPAKRQRFDGPSAQQRHTGQQQQQQFQPPLPPSQPSGGRGGGPGSNQMPLGSRGGGRGGSIGNMGRGRGGGGGSMNAGRGGGGGGGMNNRNARGGGGGSFNAGSNNSGRGGGGGLRGHNSRGHFGGNKDFQNRRGGSFNAGGGSFSHQNTSFRGRGFSHSNSNRSHGNSANTFGKDTSAQSVASSLSGNKKDENRRTLTDFKMVGLEIPDLSWSWGVVGSKSGGDKQTEDVELLSQVTVKVESQEDDTLVMNSGDSVLSEIKNEPNGSFSALDDSGKDTDADLKGSTGAPHSRVRIYFHTPVSADETHPILPNSFSLGSIPSDSRKGKRKKLDDDEDGEDGRRPAPHMNDDRSSVAASVAHSAAESGSEADWLMAAITDGEQTQLDPDAEGDDDDDERLHVSEIVEYHDTLSEIGDGEEERGVSQTKVDGAESHNSVDGTPATSQATGANTGCLETLNDAYAPSVDPVSLSLFAAKDDQPMTSNTASVSEAIYIVSAPHASHSYSEDPATHTEHANIQVPSAELAEKPSTDALAAIVSLAQELKTQTESSLEQGSQEHLPEPPASPVSNTLLSTSSSSTYGETSAHPSTRLPQKMIPSANRLSISYASGNRRIVINAEVVESMSIHRSEGRIEVKLQLQYDADKNMRGILVEGRSDISKGYAPLPLPGKDASDDSDLSIPPLTDTDGTLSSKTVTLIAYLDTKRPLSEPRWLRTGDIHDWLKSMFGRMFWVAGDAAEGWEKKITVVDPDPPPTIWTVLEGWAQNSPVGALNERQRFLKTHLSETENILEILLRLVRGERATAFSSSSTISAPSVSGPLLSALGLATAHGSQQTHVSLAVLAMYQIGIEYATKSLGESVGKKEVDERIGEIIRCLPSHLIYKSLDGIFKEWRVDKKGR</sequence>
<feature type="region of interest" description="Disordered" evidence="1">
    <location>
        <begin position="721"/>
        <end position="770"/>
    </location>
</feature>
<feature type="region of interest" description="Disordered" evidence="1">
    <location>
        <begin position="434"/>
        <end position="469"/>
    </location>
</feature>
<name>A0A8H5I524_9AGAR</name>
<feature type="compositionally biased region" description="Acidic residues" evidence="1">
    <location>
        <begin position="563"/>
        <end position="572"/>
    </location>
</feature>
<dbReference type="AlphaFoldDB" id="A0A8H5I524"/>
<feature type="region of interest" description="Disordered" evidence="1">
    <location>
        <begin position="1"/>
        <end position="114"/>
    </location>
</feature>
<feature type="compositionally biased region" description="Pro residues" evidence="1">
    <location>
        <begin position="139"/>
        <end position="161"/>
    </location>
</feature>
<gene>
    <name evidence="2" type="ORF">D9757_000284</name>
</gene>
<reference evidence="2 3" key="1">
    <citation type="journal article" date="2020" name="ISME J.">
        <title>Uncovering the hidden diversity of litter-decomposition mechanisms in mushroom-forming fungi.</title>
        <authorList>
            <person name="Floudas D."/>
            <person name="Bentzer J."/>
            <person name="Ahren D."/>
            <person name="Johansson T."/>
            <person name="Persson P."/>
            <person name="Tunlid A."/>
        </authorList>
    </citation>
    <scope>NUCLEOTIDE SEQUENCE [LARGE SCALE GENOMIC DNA]</scope>
    <source>
        <strain evidence="2 3">CBS 406.79</strain>
    </source>
</reference>
<proteinExistence type="predicted"/>
<dbReference type="Proteomes" id="UP000518752">
    <property type="component" value="Unassembled WGS sequence"/>
</dbReference>
<keyword evidence="3" id="KW-1185">Reference proteome</keyword>
<feature type="compositionally biased region" description="Pro residues" evidence="1">
    <location>
        <begin position="13"/>
        <end position="28"/>
    </location>
</feature>
<feature type="region of interest" description="Disordered" evidence="1">
    <location>
        <begin position="128"/>
        <end position="373"/>
    </location>
</feature>
<comment type="caution">
    <text evidence="2">The sequence shown here is derived from an EMBL/GenBank/DDBJ whole genome shotgun (WGS) entry which is preliminary data.</text>
</comment>
<feature type="region of interest" description="Disordered" evidence="1">
    <location>
        <begin position="841"/>
        <end position="860"/>
    </location>
</feature>
<feature type="region of interest" description="Disordered" evidence="1">
    <location>
        <begin position="481"/>
        <end position="572"/>
    </location>
</feature>
<feature type="compositionally biased region" description="Polar residues" evidence="1">
    <location>
        <begin position="721"/>
        <end position="732"/>
    </location>
</feature>
<evidence type="ECO:0000256" key="1">
    <source>
        <dbReference type="SAM" id="MobiDB-lite"/>
    </source>
</evidence>
<dbReference type="EMBL" id="JAACJN010000001">
    <property type="protein sequence ID" value="KAF5393885.1"/>
    <property type="molecule type" value="Genomic_DNA"/>
</dbReference>
<feature type="compositionally biased region" description="Polar residues" evidence="1">
    <location>
        <begin position="599"/>
        <end position="626"/>
    </location>
</feature>
<evidence type="ECO:0000313" key="3">
    <source>
        <dbReference type="Proteomes" id="UP000518752"/>
    </source>
</evidence>
<feature type="compositionally biased region" description="Low complexity" evidence="1">
    <location>
        <begin position="29"/>
        <end position="59"/>
    </location>
</feature>
<feature type="compositionally biased region" description="Basic and acidic residues" evidence="1">
    <location>
        <begin position="516"/>
        <end position="529"/>
    </location>
</feature>
<protein>
    <submittedName>
        <fullName evidence="2">Uncharacterized protein</fullName>
    </submittedName>
</protein>
<accession>A0A8H5I524</accession>
<feature type="compositionally biased region" description="Low complexity" evidence="1">
    <location>
        <begin position="742"/>
        <end position="760"/>
    </location>
</feature>
<dbReference type="OrthoDB" id="431557at2759"/>
<organism evidence="2 3">
    <name type="scientific">Collybiopsis confluens</name>
    <dbReference type="NCBI Taxonomy" id="2823264"/>
    <lineage>
        <taxon>Eukaryota</taxon>
        <taxon>Fungi</taxon>
        <taxon>Dikarya</taxon>
        <taxon>Basidiomycota</taxon>
        <taxon>Agaricomycotina</taxon>
        <taxon>Agaricomycetes</taxon>
        <taxon>Agaricomycetidae</taxon>
        <taxon>Agaricales</taxon>
        <taxon>Marasmiineae</taxon>
        <taxon>Omphalotaceae</taxon>
        <taxon>Collybiopsis</taxon>
    </lineage>
</organism>
<feature type="compositionally biased region" description="Low complexity" evidence="1">
    <location>
        <begin position="329"/>
        <end position="345"/>
    </location>
</feature>
<feature type="region of interest" description="Disordered" evidence="1">
    <location>
        <begin position="584"/>
        <end position="626"/>
    </location>
</feature>
<feature type="compositionally biased region" description="Basic and acidic residues" evidence="1">
    <location>
        <begin position="450"/>
        <end position="459"/>
    </location>
</feature>
<evidence type="ECO:0000313" key="2">
    <source>
        <dbReference type="EMBL" id="KAF5393885.1"/>
    </source>
</evidence>